<evidence type="ECO:0000313" key="5">
    <source>
        <dbReference type="Proteomes" id="UP000769766"/>
    </source>
</evidence>
<evidence type="ECO:0000259" key="3">
    <source>
        <dbReference type="Pfam" id="PF09990"/>
    </source>
</evidence>
<comment type="caution">
    <text evidence="4">The sequence shown here is derived from an EMBL/GenBank/DDBJ whole genome shotgun (WGS) entry which is preliminary data.</text>
</comment>
<dbReference type="Proteomes" id="UP000769766">
    <property type="component" value="Unassembled WGS sequence"/>
</dbReference>
<evidence type="ECO:0000313" key="4">
    <source>
        <dbReference type="EMBL" id="MBI2876788.1"/>
    </source>
</evidence>
<keyword evidence="2" id="KW-0472">Membrane</keyword>
<accession>A0A932CNW4</accession>
<evidence type="ECO:0000256" key="1">
    <source>
        <dbReference type="SAM" id="MobiDB-lite"/>
    </source>
</evidence>
<protein>
    <recommendedName>
        <fullName evidence="3">DUF2231 domain-containing protein</fullName>
    </recommendedName>
</protein>
<feature type="transmembrane region" description="Helical" evidence="2">
    <location>
        <begin position="36"/>
        <end position="56"/>
    </location>
</feature>
<reference evidence="4" key="1">
    <citation type="submission" date="2020-07" db="EMBL/GenBank/DDBJ databases">
        <title>Huge and variable diversity of episymbiotic CPR bacteria and DPANN archaea in groundwater ecosystems.</title>
        <authorList>
            <person name="He C.Y."/>
            <person name="Keren R."/>
            <person name="Whittaker M."/>
            <person name="Farag I.F."/>
            <person name="Doudna J."/>
            <person name="Cate J.H.D."/>
            <person name="Banfield J.F."/>
        </authorList>
    </citation>
    <scope>NUCLEOTIDE SEQUENCE</scope>
    <source>
        <strain evidence="4">NC_groundwater_672_Ag_B-0.1um_62_36</strain>
    </source>
</reference>
<feature type="transmembrane region" description="Helical" evidence="2">
    <location>
        <begin position="137"/>
        <end position="162"/>
    </location>
</feature>
<keyword evidence="2" id="KW-1133">Transmembrane helix</keyword>
<dbReference type="AlphaFoldDB" id="A0A932CNW4"/>
<feature type="domain" description="DUF2231" evidence="3">
    <location>
        <begin position="33"/>
        <end position="162"/>
    </location>
</feature>
<dbReference type="InterPro" id="IPR019251">
    <property type="entry name" value="DUF2231_TM"/>
</dbReference>
<gene>
    <name evidence="4" type="ORF">HYY20_07895</name>
</gene>
<dbReference type="Pfam" id="PF09990">
    <property type="entry name" value="DUF2231"/>
    <property type="match status" value="1"/>
</dbReference>
<organism evidence="4 5">
    <name type="scientific">Tectimicrobiota bacterium</name>
    <dbReference type="NCBI Taxonomy" id="2528274"/>
    <lineage>
        <taxon>Bacteria</taxon>
        <taxon>Pseudomonadati</taxon>
        <taxon>Nitrospinota/Tectimicrobiota group</taxon>
        <taxon>Candidatus Tectimicrobiota</taxon>
    </lineage>
</organism>
<evidence type="ECO:0000256" key="2">
    <source>
        <dbReference type="SAM" id="Phobius"/>
    </source>
</evidence>
<sequence length="163" mass="18480">MEEKVITRQPREDRGSEKPAQRDWKKLIAKAHLHPIMVHFPNALFPVALILLGLSYWTGDRSFEMASFYTLTFGTLAVPWAIATGLFSWKTRFRGNVTRIFVEKIVWSILLLILSIITILLRGLMPDIATQASMAGWIYVGLMVSLTLLVVRLGFLGGKLVFF</sequence>
<feature type="transmembrane region" description="Helical" evidence="2">
    <location>
        <begin position="101"/>
        <end position="125"/>
    </location>
</feature>
<dbReference type="EMBL" id="JACPRF010000235">
    <property type="protein sequence ID" value="MBI2876788.1"/>
    <property type="molecule type" value="Genomic_DNA"/>
</dbReference>
<feature type="region of interest" description="Disordered" evidence="1">
    <location>
        <begin position="1"/>
        <end position="20"/>
    </location>
</feature>
<keyword evidence="2" id="KW-0812">Transmembrane</keyword>
<feature type="transmembrane region" description="Helical" evidence="2">
    <location>
        <begin position="68"/>
        <end position="89"/>
    </location>
</feature>
<proteinExistence type="predicted"/>
<name>A0A932CNW4_UNCTE</name>